<proteinExistence type="predicted"/>
<evidence type="ECO:0000313" key="2">
    <source>
        <dbReference type="Proteomes" id="UP000366051"/>
    </source>
</evidence>
<evidence type="ECO:0000313" key="1">
    <source>
        <dbReference type="EMBL" id="QGG48322.1"/>
    </source>
</evidence>
<name>A0A5Q2N4T6_9FIRM</name>
<sequence>MDREYYQDKPEEHLKKSTEVILDSTLSLEEKRKVLFKPIS</sequence>
<dbReference type="Proteomes" id="UP000366051">
    <property type="component" value="Chromosome"/>
</dbReference>
<reference evidence="2" key="1">
    <citation type="submission" date="2019-11" db="EMBL/GenBank/DDBJ databases">
        <title>Genome sequence of Heliorestis convoluta strain HH, an alkaliphilic and minimalistic phototrophic bacterium from a soda lake in Egypt.</title>
        <authorList>
            <person name="Dewey E.D."/>
            <person name="Stokes L.M."/>
            <person name="Burchell B.M."/>
            <person name="Shaffer K.N."/>
            <person name="Huntington A.M."/>
            <person name="Baker J.M."/>
            <person name="Nadendla S."/>
            <person name="Giglio M.G."/>
            <person name="Touchman J.W."/>
            <person name="Blankenship R.E."/>
            <person name="Madigan M.T."/>
            <person name="Sattley W.M."/>
        </authorList>
    </citation>
    <scope>NUCLEOTIDE SEQUENCE [LARGE SCALE GENOMIC DNA]</scope>
    <source>
        <strain evidence="2">HH</strain>
    </source>
</reference>
<gene>
    <name evidence="1" type="ORF">FTV88_2224</name>
</gene>
<dbReference type="EMBL" id="CP045875">
    <property type="protein sequence ID" value="QGG48322.1"/>
    <property type="molecule type" value="Genomic_DNA"/>
</dbReference>
<keyword evidence="2" id="KW-1185">Reference proteome</keyword>
<dbReference type="KEGG" id="hcv:FTV88_2224"/>
<dbReference type="AlphaFoldDB" id="A0A5Q2N4T6"/>
<organism evidence="1 2">
    <name type="scientific">Heliorestis convoluta</name>
    <dbReference type="NCBI Taxonomy" id="356322"/>
    <lineage>
        <taxon>Bacteria</taxon>
        <taxon>Bacillati</taxon>
        <taxon>Bacillota</taxon>
        <taxon>Clostridia</taxon>
        <taxon>Eubacteriales</taxon>
        <taxon>Heliobacteriaceae</taxon>
        <taxon>Heliorestis</taxon>
    </lineage>
</organism>
<protein>
    <submittedName>
        <fullName evidence="1">Uncharacterized protein</fullName>
    </submittedName>
</protein>
<accession>A0A5Q2N4T6</accession>